<evidence type="ECO:0000259" key="1">
    <source>
        <dbReference type="Pfam" id="PF00501"/>
    </source>
</evidence>
<dbReference type="EMBL" id="BAAAHQ010000008">
    <property type="protein sequence ID" value="GAA0922356.1"/>
    <property type="molecule type" value="Genomic_DNA"/>
</dbReference>
<dbReference type="SUPFAM" id="SSF56801">
    <property type="entry name" value="Acetyl-CoA synthetase-like"/>
    <property type="match status" value="1"/>
</dbReference>
<evidence type="ECO:0000313" key="3">
    <source>
        <dbReference type="Proteomes" id="UP001501578"/>
    </source>
</evidence>
<evidence type="ECO:0000313" key="2">
    <source>
        <dbReference type="EMBL" id="GAA0922356.1"/>
    </source>
</evidence>
<sequence length="102" mass="10538">MDPGTAHDERLARATLRLRRCGVRPGDTILICLPIGPDLFFAADAVMALGATAAPLAPDGEALDETVAASPARLMISDDPRAVTAAAESRIRVVMSVADLGA</sequence>
<dbReference type="Gene3D" id="3.40.50.980">
    <property type="match status" value="1"/>
</dbReference>
<name>A0ABN1P3L9_9ACTN</name>
<proteinExistence type="predicted"/>
<reference evidence="2 3" key="1">
    <citation type="journal article" date="2019" name="Int. J. Syst. Evol. Microbiol.">
        <title>The Global Catalogue of Microorganisms (GCM) 10K type strain sequencing project: providing services to taxonomists for standard genome sequencing and annotation.</title>
        <authorList>
            <consortium name="The Broad Institute Genomics Platform"/>
            <consortium name="The Broad Institute Genome Sequencing Center for Infectious Disease"/>
            <person name="Wu L."/>
            <person name="Ma J."/>
        </authorList>
    </citation>
    <scope>NUCLEOTIDE SEQUENCE [LARGE SCALE GENOMIC DNA]</scope>
    <source>
        <strain evidence="2 3">JCM 11136</strain>
    </source>
</reference>
<organism evidence="2 3">
    <name type="scientific">Nonomuraea longicatena</name>
    <dbReference type="NCBI Taxonomy" id="83682"/>
    <lineage>
        <taxon>Bacteria</taxon>
        <taxon>Bacillati</taxon>
        <taxon>Actinomycetota</taxon>
        <taxon>Actinomycetes</taxon>
        <taxon>Streptosporangiales</taxon>
        <taxon>Streptosporangiaceae</taxon>
        <taxon>Nonomuraea</taxon>
    </lineage>
</organism>
<accession>A0ABN1P3L9</accession>
<protein>
    <recommendedName>
        <fullName evidence="1">AMP-dependent synthetase/ligase domain-containing protein</fullName>
    </recommendedName>
</protein>
<comment type="caution">
    <text evidence="2">The sequence shown here is derived from an EMBL/GenBank/DDBJ whole genome shotgun (WGS) entry which is preliminary data.</text>
</comment>
<dbReference type="Pfam" id="PF00501">
    <property type="entry name" value="AMP-binding"/>
    <property type="match status" value="1"/>
</dbReference>
<dbReference type="InterPro" id="IPR000873">
    <property type="entry name" value="AMP-dep_synth/lig_dom"/>
</dbReference>
<keyword evidence="3" id="KW-1185">Reference proteome</keyword>
<gene>
    <name evidence="2" type="ORF">GCM10009560_21690</name>
</gene>
<dbReference type="Proteomes" id="UP001501578">
    <property type="component" value="Unassembled WGS sequence"/>
</dbReference>
<feature type="domain" description="AMP-dependent synthetase/ligase" evidence="1">
    <location>
        <begin position="9"/>
        <end position="81"/>
    </location>
</feature>